<protein>
    <submittedName>
        <fullName evidence="1">Capsid protein</fullName>
    </submittedName>
</protein>
<dbReference type="Proteomes" id="UP000294431">
    <property type="component" value="Genome"/>
</dbReference>
<dbReference type="EMBL" id="MF669476">
    <property type="protein sequence ID" value="AUX80737.1"/>
    <property type="molecule type" value="Genomic_DNA"/>
</dbReference>
<reference evidence="1" key="1">
    <citation type="journal article" date="2018" name="Virol. J.">
        <title>Plasma virome of cattle from forest region revealed diverse small circular ssDNA viral genomes.</title>
        <authorList>
            <person name="Wang H."/>
            <person name="Li S."/>
            <person name="Mahmood A."/>
            <person name="Yang S."/>
            <person name="Wang X."/>
            <person name="Shen Q."/>
            <person name="Shan T."/>
            <person name="Deng X."/>
            <person name="Li J."/>
            <person name="Hua X."/>
            <person name="Cui L."/>
            <person name="Delwart E."/>
            <person name="Zhang W."/>
        </authorList>
    </citation>
    <scope>NUCLEOTIDE SEQUENCE [LARGE SCALE GENOMIC DNA]</scope>
    <source>
        <strain evidence="1">Bvch005</strain>
    </source>
</reference>
<organism evidence="1">
    <name type="scientific">Cattle blood-associated circovirus-like virus</name>
    <dbReference type="NCBI Taxonomy" id="2077298"/>
    <lineage>
        <taxon>Viruses</taxon>
        <taxon>Monodnaviria</taxon>
        <taxon>Shotokuvirae</taxon>
        <taxon>Cressdnaviricota</taxon>
        <taxon>Arfiviricetes</taxon>
        <taxon>Cremevirales</taxon>
        <taxon>Smacoviridae</taxon>
        <taxon>Porprismacovirus</taxon>
        <taxon>Porprismacovirus bovas2</taxon>
    </lineage>
</organism>
<name>A0A2L0HH16_9VIRU</name>
<accession>A0A2L0HH16</accession>
<sequence>MNAIWIFLEGSRFFHNMAELKYYNFNVNYPGIDVPTPMHLVDGTDFAIDHWCQQDFLGYFPQHRFAILPGYDIPNDYDASVTPSASTHTAAWNVKPLFYSDSILPLTQGVTDATVVGDKYRWRSTMIDLTLNPQRFQELFKSPALNSHVQGIISKNDFELSGAFVPSAAEVLTTVYSKGLYGDGTVGQTDGRVSVVTSELLAPSEVKWKPQGWNSDEYNNPGPTAVPVLARQVQSNPAYGATLGENRDGQMNIGYRETSPNWTTNDPINLFYEYFPLYRMPTFRPFFYCRIVVFKLKFSQNDYQQFRASQYYQNLFLNSIWWNRFDSSGNPNMSIRTNDFNVNTPCGGTFDLKYNKLLQINPFKNYRFRINLYSTRRRGDPVEIRRNTIFADPDASAYPFFKNAEYCAYLLPPLDVQQDFDAISSLLVSAGSFYDTNNFVNSTSFNNKMNPAYTYGPYNPFSIPSSIQKLVVRRSEGQALRFFPTFLPLCTTKITGRTAYWD</sequence>
<evidence type="ECO:0000313" key="1">
    <source>
        <dbReference type="EMBL" id="AUX80737.1"/>
    </source>
</evidence>
<proteinExistence type="predicted"/>